<protein>
    <submittedName>
        <fullName evidence="2">Uncharacterized protein</fullName>
    </submittedName>
</protein>
<organism evidence="2 3">
    <name type="scientific">Cotesia congregata</name>
    <name type="common">Parasitoid wasp</name>
    <name type="synonym">Apanteles congregatus</name>
    <dbReference type="NCBI Taxonomy" id="51543"/>
    <lineage>
        <taxon>Eukaryota</taxon>
        <taxon>Metazoa</taxon>
        <taxon>Ecdysozoa</taxon>
        <taxon>Arthropoda</taxon>
        <taxon>Hexapoda</taxon>
        <taxon>Insecta</taxon>
        <taxon>Pterygota</taxon>
        <taxon>Neoptera</taxon>
        <taxon>Endopterygota</taxon>
        <taxon>Hymenoptera</taxon>
        <taxon>Apocrita</taxon>
        <taxon>Ichneumonoidea</taxon>
        <taxon>Braconidae</taxon>
        <taxon>Microgastrinae</taxon>
        <taxon>Cotesia</taxon>
    </lineage>
</organism>
<proteinExistence type="predicted"/>
<evidence type="ECO:0000313" key="3">
    <source>
        <dbReference type="Proteomes" id="UP000786811"/>
    </source>
</evidence>
<name>A0A8J2HE97_COTCN</name>
<dbReference type="OrthoDB" id="338650at2759"/>
<dbReference type="EMBL" id="CAJNRD030001121">
    <property type="protein sequence ID" value="CAG5096041.1"/>
    <property type="molecule type" value="Genomic_DNA"/>
</dbReference>
<evidence type="ECO:0000313" key="2">
    <source>
        <dbReference type="EMBL" id="CAG5096041.1"/>
    </source>
</evidence>
<sequence length="346" mass="38745">MFVGVVYLKVLINIHRFIFNFNENMKSKTTSKPKGDSSDLDPSEINESYDEFNAIMLPISRTMSKSPSSDEGIEPDSDLKSLHQVPGPWSLDSSLSNADDDCCRRDSNNSTSSLGQRRKSRAKVTRCCSSDSAVISDDDQNKGWDNLILGDRSECDSMTDEKPRYWRTPSVVVSDYSDYSYLDEKFERNELYVEGGTSGTPSQASSCSCLDCDEIREFNDDLHSSAIDNHLLQVCGLRRHSDSCCACLSTRNNINSRISNESRRHSCLAVNNSSHLFKLDTTVSCTEERGYDITEGNKTTIELLDIPPIRKISDCSTNSSLSGDDFEVTELQPLKRPQYVCVYIDG</sequence>
<evidence type="ECO:0000256" key="1">
    <source>
        <dbReference type="SAM" id="MobiDB-lite"/>
    </source>
</evidence>
<comment type="caution">
    <text evidence="2">The sequence shown here is derived from an EMBL/GenBank/DDBJ whole genome shotgun (WGS) entry which is preliminary data.</text>
</comment>
<accession>A0A8J2HE97</accession>
<keyword evidence="3" id="KW-1185">Reference proteome</keyword>
<dbReference type="Proteomes" id="UP000786811">
    <property type="component" value="Unassembled WGS sequence"/>
</dbReference>
<dbReference type="AlphaFoldDB" id="A0A8J2HE97"/>
<feature type="region of interest" description="Disordered" evidence="1">
    <location>
        <begin position="63"/>
        <end position="84"/>
    </location>
</feature>
<reference evidence="2" key="1">
    <citation type="submission" date="2021-04" db="EMBL/GenBank/DDBJ databases">
        <authorList>
            <person name="Chebbi M.A.C M."/>
        </authorList>
    </citation>
    <scope>NUCLEOTIDE SEQUENCE</scope>
</reference>
<gene>
    <name evidence="2" type="ORF">HICCMSTLAB_LOCUS8011</name>
</gene>